<reference evidence="3" key="1">
    <citation type="submission" date="2024-07" db="EMBL/GenBank/DDBJ databases">
        <title>Two chromosome-level genome assemblies of Korean endemic species Abeliophyllum distichum and Forsythia ovata (Oleaceae).</title>
        <authorList>
            <person name="Jang H."/>
        </authorList>
    </citation>
    <scope>NUCLEOTIDE SEQUENCE [LARGE SCALE GENOMIC DNA]</scope>
</reference>
<dbReference type="Proteomes" id="UP001604336">
    <property type="component" value="Unassembled WGS sequence"/>
</dbReference>
<accession>A0ABD1SYD0</accession>
<proteinExistence type="predicted"/>
<gene>
    <name evidence="2" type="ORF">Adt_21012</name>
</gene>
<comment type="caution">
    <text evidence="2">The sequence shown here is derived from an EMBL/GenBank/DDBJ whole genome shotgun (WGS) entry which is preliminary data.</text>
</comment>
<feature type="compositionally biased region" description="Basic and acidic residues" evidence="1">
    <location>
        <begin position="69"/>
        <end position="79"/>
    </location>
</feature>
<protein>
    <submittedName>
        <fullName evidence="2">Uncharacterized protein</fullName>
    </submittedName>
</protein>
<sequence>MDGILATTESANAAYQKMSQDLANAEENITILTKRVDDTLNAQAITSTSLEKANEEKKALQGEASARSSKVERLKEEASSTRARSLRLRLIWRPLQRRGQMLKGHMSTS</sequence>
<evidence type="ECO:0000313" key="3">
    <source>
        <dbReference type="Proteomes" id="UP001604336"/>
    </source>
</evidence>
<keyword evidence="3" id="KW-1185">Reference proteome</keyword>
<organism evidence="2 3">
    <name type="scientific">Abeliophyllum distichum</name>
    <dbReference type="NCBI Taxonomy" id="126358"/>
    <lineage>
        <taxon>Eukaryota</taxon>
        <taxon>Viridiplantae</taxon>
        <taxon>Streptophyta</taxon>
        <taxon>Embryophyta</taxon>
        <taxon>Tracheophyta</taxon>
        <taxon>Spermatophyta</taxon>
        <taxon>Magnoliopsida</taxon>
        <taxon>eudicotyledons</taxon>
        <taxon>Gunneridae</taxon>
        <taxon>Pentapetalae</taxon>
        <taxon>asterids</taxon>
        <taxon>lamiids</taxon>
        <taxon>Lamiales</taxon>
        <taxon>Oleaceae</taxon>
        <taxon>Forsythieae</taxon>
        <taxon>Abeliophyllum</taxon>
    </lineage>
</organism>
<dbReference type="AlphaFoldDB" id="A0ABD1SYD0"/>
<evidence type="ECO:0000313" key="2">
    <source>
        <dbReference type="EMBL" id="KAL2505391.1"/>
    </source>
</evidence>
<dbReference type="EMBL" id="JBFOLK010000006">
    <property type="protein sequence ID" value="KAL2505391.1"/>
    <property type="molecule type" value="Genomic_DNA"/>
</dbReference>
<evidence type="ECO:0000256" key="1">
    <source>
        <dbReference type="SAM" id="MobiDB-lite"/>
    </source>
</evidence>
<feature type="region of interest" description="Disordered" evidence="1">
    <location>
        <begin position="49"/>
        <end position="79"/>
    </location>
</feature>
<name>A0ABD1SYD0_9LAMI</name>